<accession>A0A1X1EDG2</accession>
<reference evidence="1 2" key="1">
    <citation type="submission" date="2018-01" db="EMBL/GenBank/DDBJ databases">
        <title>Complete and assembled Genome of Pantoea gaviniae DSM22758T.</title>
        <authorList>
            <person name="Stevens M.J.A."/>
            <person name="Zurfluh K."/>
            <person name="Stephan R."/>
        </authorList>
    </citation>
    <scope>NUCLEOTIDE SEQUENCE [LARGE SCALE GENOMIC DNA]</scope>
    <source>
        <strain evidence="1 2">DSM 22758</strain>
    </source>
</reference>
<evidence type="ECO:0000313" key="1">
    <source>
        <dbReference type="EMBL" id="AUX93781.1"/>
    </source>
</evidence>
<dbReference type="EMBL" id="CP026377">
    <property type="protein sequence ID" value="AUX93781.1"/>
    <property type="molecule type" value="Genomic_DNA"/>
</dbReference>
<gene>
    <name evidence="1" type="ORF">C2E15_12305</name>
</gene>
<proteinExistence type="predicted"/>
<dbReference type="Proteomes" id="UP000238365">
    <property type="component" value="Chromosome"/>
</dbReference>
<dbReference type="AlphaFoldDB" id="A0A1X1EDG2"/>
<evidence type="ECO:0008006" key="3">
    <source>
        <dbReference type="Google" id="ProtNLM"/>
    </source>
</evidence>
<dbReference type="KEGG" id="pgz:C2E15_12305"/>
<protein>
    <recommendedName>
        <fullName evidence="3">Right handed beta helix domain-containing protein</fullName>
    </recommendedName>
</protein>
<keyword evidence="2" id="KW-1185">Reference proteome</keyword>
<evidence type="ECO:0000313" key="2">
    <source>
        <dbReference type="Proteomes" id="UP000238365"/>
    </source>
</evidence>
<name>A0A1X1EDG2_9GAMM</name>
<organism evidence="1 2">
    <name type="scientific">Mixta gaviniae</name>
    <dbReference type="NCBI Taxonomy" id="665914"/>
    <lineage>
        <taxon>Bacteria</taxon>
        <taxon>Pseudomonadati</taxon>
        <taxon>Pseudomonadota</taxon>
        <taxon>Gammaproteobacteria</taxon>
        <taxon>Enterobacterales</taxon>
        <taxon>Erwiniaceae</taxon>
        <taxon>Mixta</taxon>
    </lineage>
</organism>
<sequence>MLVGNIIKYIRTADIKNGEEQWHLTRGAICVQNWSKHVNIRSMVLMDEKSAGAGVVLTRSSTVQGDHKLTLQVMMQNRGLETNIAFDLEPAEDLHLNNCYAEGFGIQVKSGAAEHNNVLLTGCRFIGNGKATGILFNKPSGTLGATCR</sequence>